<dbReference type="OrthoDB" id="9812260at2"/>
<comment type="catalytic activity">
    <reaction evidence="1">
        <text>ATP + protein L-histidine = ADP + protein N-phospho-L-histidine.</text>
        <dbReference type="EC" id="2.7.13.3"/>
    </reaction>
</comment>
<keyword evidence="4" id="KW-0808">Transferase</keyword>
<dbReference type="PANTHER" id="PTHR43547:SF2">
    <property type="entry name" value="HYBRID SIGNAL TRANSDUCTION HISTIDINE KINASE C"/>
    <property type="match status" value="1"/>
</dbReference>
<keyword evidence="8" id="KW-0804">Transcription</keyword>
<dbReference type="PRINTS" id="PR00344">
    <property type="entry name" value="BCTRLSENSOR"/>
</dbReference>
<keyword evidence="4" id="KW-0418">Kinase</keyword>
<evidence type="ECO:0000256" key="6">
    <source>
        <dbReference type="ARBA" id="ARBA00023015"/>
    </source>
</evidence>
<dbReference type="InterPro" id="IPR004358">
    <property type="entry name" value="Sig_transdc_His_kin-like_C"/>
</dbReference>
<dbReference type="GO" id="GO:0000155">
    <property type="term" value="F:phosphorelay sensor kinase activity"/>
    <property type="evidence" value="ECO:0007669"/>
    <property type="project" value="InterPro"/>
</dbReference>
<dbReference type="RefSeq" id="WP_015183261.1">
    <property type="nucleotide sequence ID" value="NC_019738.1"/>
</dbReference>
<evidence type="ECO:0000256" key="1">
    <source>
        <dbReference type="ARBA" id="ARBA00000085"/>
    </source>
</evidence>
<dbReference type="Pfam" id="PF00512">
    <property type="entry name" value="HisKA"/>
    <property type="match status" value="1"/>
</dbReference>
<dbReference type="PROSITE" id="PS50110">
    <property type="entry name" value="RESPONSE_REGULATORY"/>
    <property type="match status" value="1"/>
</dbReference>
<evidence type="ECO:0000259" key="11">
    <source>
        <dbReference type="PROSITE" id="PS50110"/>
    </source>
</evidence>
<feature type="domain" description="Histidine kinase" evidence="10">
    <location>
        <begin position="143"/>
        <end position="365"/>
    </location>
</feature>
<dbReference type="KEGG" id="mic:Mic7113_3387"/>
<dbReference type="EMBL" id="CP003630">
    <property type="protein sequence ID" value="AFZ19118.1"/>
    <property type="molecule type" value="Genomic_DNA"/>
</dbReference>
<gene>
    <name evidence="12" type="ORF">Mic7113_3387</name>
</gene>
<dbReference type="SMART" id="SM00448">
    <property type="entry name" value="REC"/>
    <property type="match status" value="1"/>
</dbReference>
<dbReference type="SMART" id="SM00387">
    <property type="entry name" value="HATPase_c"/>
    <property type="match status" value="1"/>
</dbReference>
<keyword evidence="6" id="KW-0805">Transcription regulation</keyword>
<dbReference type="InterPro" id="IPR011006">
    <property type="entry name" value="CheY-like_superfamily"/>
</dbReference>
<dbReference type="PROSITE" id="PS50109">
    <property type="entry name" value="HIS_KIN"/>
    <property type="match status" value="1"/>
</dbReference>
<dbReference type="InterPro" id="IPR005467">
    <property type="entry name" value="His_kinase_dom"/>
</dbReference>
<dbReference type="InterPro" id="IPR036097">
    <property type="entry name" value="HisK_dim/P_sf"/>
</dbReference>
<evidence type="ECO:0000256" key="7">
    <source>
        <dbReference type="ARBA" id="ARBA00023125"/>
    </source>
</evidence>
<dbReference type="FunFam" id="3.40.50.2300:FF:000001">
    <property type="entry name" value="DNA-binding response regulator PhoB"/>
    <property type="match status" value="1"/>
</dbReference>
<proteinExistence type="predicted"/>
<dbReference type="HOGENOM" id="CLU_000445_114_72_3"/>
<evidence type="ECO:0000259" key="10">
    <source>
        <dbReference type="PROSITE" id="PS50109"/>
    </source>
</evidence>
<evidence type="ECO:0000256" key="8">
    <source>
        <dbReference type="ARBA" id="ARBA00023163"/>
    </source>
</evidence>
<dbReference type="eggNOG" id="COG0642">
    <property type="taxonomic scope" value="Bacteria"/>
</dbReference>
<name>K9WG05_9CYAN</name>
<dbReference type="STRING" id="1173027.Mic7113_3387"/>
<dbReference type="SUPFAM" id="SSF47384">
    <property type="entry name" value="Homodimeric domain of signal transducing histidine kinase"/>
    <property type="match status" value="1"/>
</dbReference>
<dbReference type="AlphaFoldDB" id="K9WG05"/>
<dbReference type="SMART" id="SM00388">
    <property type="entry name" value="HisKA"/>
    <property type="match status" value="1"/>
</dbReference>
<dbReference type="CDD" id="cd00082">
    <property type="entry name" value="HisKA"/>
    <property type="match status" value="1"/>
</dbReference>
<keyword evidence="5" id="KW-0902">Two-component regulatory system</keyword>
<keyword evidence="7 12" id="KW-0238">DNA-binding</keyword>
<dbReference type="Gene3D" id="1.10.287.130">
    <property type="match status" value="1"/>
</dbReference>
<dbReference type="Gene3D" id="3.40.50.2300">
    <property type="match status" value="1"/>
</dbReference>
<protein>
    <recommendedName>
        <fullName evidence="2">histidine kinase</fullName>
        <ecNumber evidence="2">2.7.13.3</ecNumber>
    </recommendedName>
</protein>
<accession>K9WG05</accession>
<sequence>MTKILVIEDEDDIRESLEDILTAENFEVITAENGRIGMQLAQENVPDLIICDIMMPDLDGYGVVEQLRQSPSTATVPFIFLTAKATPVDRRQGMELGADDFLTKPFTIQELLRAISARLKKQVAFERKAQSQLDELRGNITHALPHELNTPLNGILSYSGLLFDDYDSFEREEVLEMLQGIHTSAQRLYRLTQNFLLSAELELIATNPERVRSLRSSGMNCNTQRIITDIATQTAKSAKRESDLQLELQEAIAQISELRFKKIVEEIVDNAFKFSTPGTSVRVISFSDNNTYNLHIIDQGRGMTQEQIANMGVYMQFERKLYEQQGFGLGLSLAKRLIELYGGKLIIDSIPEQQTSMNVALPMATSSL</sequence>
<evidence type="ECO:0000256" key="3">
    <source>
        <dbReference type="ARBA" id="ARBA00022553"/>
    </source>
</evidence>
<dbReference type="GO" id="GO:0003677">
    <property type="term" value="F:DNA binding"/>
    <property type="evidence" value="ECO:0007669"/>
    <property type="project" value="UniProtKB-KW"/>
</dbReference>
<evidence type="ECO:0000256" key="5">
    <source>
        <dbReference type="ARBA" id="ARBA00023012"/>
    </source>
</evidence>
<evidence type="ECO:0000313" key="13">
    <source>
        <dbReference type="Proteomes" id="UP000010471"/>
    </source>
</evidence>
<dbReference type="Pfam" id="PF00072">
    <property type="entry name" value="Response_reg"/>
    <property type="match status" value="1"/>
</dbReference>
<dbReference type="InterPro" id="IPR003661">
    <property type="entry name" value="HisK_dim/P_dom"/>
</dbReference>
<dbReference type="Proteomes" id="UP000010471">
    <property type="component" value="Chromosome"/>
</dbReference>
<feature type="domain" description="Response regulatory" evidence="11">
    <location>
        <begin position="3"/>
        <end position="119"/>
    </location>
</feature>
<evidence type="ECO:0000256" key="9">
    <source>
        <dbReference type="PROSITE-ProRule" id="PRU00169"/>
    </source>
</evidence>
<keyword evidence="3 9" id="KW-0597">Phosphoprotein</keyword>
<dbReference type="PANTHER" id="PTHR43547">
    <property type="entry name" value="TWO-COMPONENT HISTIDINE KINASE"/>
    <property type="match status" value="1"/>
</dbReference>
<dbReference type="Gene3D" id="3.30.565.10">
    <property type="entry name" value="Histidine kinase-like ATPase, C-terminal domain"/>
    <property type="match status" value="1"/>
</dbReference>
<evidence type="ECO:0000256" key="4">
    <source>
        <dbReference type="ARBA" id="ARBA00022777"/>
    </source>
</evidence>
<dbReference type="EC" id="2.7.13.3" evidence="2"/>
<reference evidence="12 13" key="1">
    <citation type="submission" date="2012-06" db="EMBL/GenBank/DDBJ databases">
        <title>Finished chromosome of genome of Microcoleus sp. PCC 7113.</title>
        <authorList>
            <consortium name="US DOE Joint Genome Institute"/>
            <person name="Gugger M."/>
            <person name="Coursin T."/>
            <person name="Rippka R."/>
            <person name="Tandeau De Marsac N."/>
            <person name="Huntemann M."/>
            <person name="Wei C.-L."/>
            <person name="Han J."/>
            <person name="Detter J.C."/>
            <person name="Han C."/>
            <person name="Tapia R."/>
            <person name="Chen A."/>
            <person name="Kyrpides N."/>
            <person name="Mavromatis K."/>
            <person name="Markowitz V."/>
            <person name="Szeto E."/>
            <person name="Ivanova N."/>
            <person name="Pagani I."/>
            <person name="Pati A."/>
            <person name="Goodwin L."/>
            <person name="Nordberg H.P."/>
            <person name="Cantor M.N."/>
            <person name="Hua S.X."/>
            <person name="Woyke T."/>
            <person name="Kerfeld C.A."/>
        </authorList>
    </citation>
    <scope>NUCLEOTIDE SEQUENCE [LARGE SCALE GENOMIC DNA]</scope>
    <source>
        <strain evidence="12 13">PCC 7113</strain>
    </source>
</reference>
<dbReference type="SUPFAM" id="SSF55874">
    <property type="entry name" value="ATPase domain of HSP90 chaperone/DNA topoisomerase II/histidine kinase"/>
    <property type="match status" value="1"/>
</dbReference>
<keyword evidence="13" id="KW-1185">Reference proteome</keyword>
<organism evidence="12 13">
    <name type="scientific">Allocoleopsis franciscana PCC 7113</name>
    <dbReference type="NCBI Taxonomy" id="1173027"/>
    <lineage>
        <taxon>Bacteria</taxon>
        <taxon>Bacillati</taxon>
        <taxon>Cyanobacteriota</taxon>
        <taxon>Cyanophyceae</taxon>
        <taxon>Coleofasciculales</taxon>
        <taxon>Coleofasciculaceae</taxon>
        <taxon>Allocoleopsis</taxon>
        <taxon>Allocoleopsis franciscana</taxon>
    </lineage>
</organism>
<dbReference type="InterPro" id="IPR003594">
    <property type="entry name" value="HATPase_dom"/>
</dbReference>
<evidence type="ECO:0000256" key="2">
    <source>
        <dbReference type="ARBA" id="ARBA00012438"/>
    </source>
</evidence>
<dbReference type="Pfam" id="PF02518">
    <property type="entry name" value="HATPase_c"/>
    <property type="match status" value="1"/>
</dbReference>
<evidence type="ECO:0000313" key="12">
    <source>
        <dbReference type="EMBL" id="AFZ19118.1"/>
    </source>
</evidence>
<dbReference type="InterPro" id="IPR036890">
    <property type="entry name" value="HATPase_C_sf"/>
</dbReference>
<dbReference type="CDD" id="cd17574">
    <property type="entry name" value="REC_OmpR"/>
    <property type="match status" value="1"/>
</dbReference>
<feature type="modified residue" description="4-aspartylphosphate" evidence="9">
    <location>
        <position position="52"/>
    </location>
</feature>
<dbReference type="SUPFAM" id="SSF52172">
    <property type="entry name" value="CheY-like"/>
    <property type="match status" value="1"/>
</dbReference>
<dbReference type="InterPro" id="IPR001789">
    <property type="entry name" value="Sig_transdc_resp-reg_receiver"/>
</dbReference>
<dbReference type="eggNOG" id="COG0745">
    <property type="taxonomic scope" value="Bacteria"/>
</dbReference>
<dbReference type="PATRIC" id="fig|1173027.3.peg.3731"/>